<evidence type="ECO:0000313" key="8">
    <source>
        <dbReference type="Proteomes" id="UP000177082"/>
    </source>
</evidence>
<feature type="transmembrane region" description="Helical" evidence="6">
    <location>
        <begin position="7"/>
        <end position="27"/>
    </location>
</feature>
<sequence>MKRVSRVFGKLPIVGAFASSIILNPIFSGSAVMMFGSNLANFFAYLFHLVIGRILGTEKFAEVSSIISFLGLVSVTYTSLGLAIVKFASTNTNKQNRIFYYWARNRSIFLGLAFGVVILFLSPLFSNFLRVDVLSVTLTAPIVFFSLIGFLNRSFLQGLLKFKEQVITLNVELVVRLISALVLVFLGFSVFGAIGGILISVIVGWLATFPFLPKYLRGKKLANFKNQKDIIFYGIPVLIQAAAMTSFISTDVILVKHYFAPHSAGLYAAAANLAKIIFFGTGPVGAVMFPIIARKFARKEGYKRVLFYSFMITSVIAFGVLAIYFIFPKFAIEILYGDEFIGAAPLIGLFGLSMSVFTLSGLLGSFFFSIGRTKTVIFLATASAMQVVGILFFHDSLDSVIKVSVFCAIFLLVAYLSYFIYGIRRNSIL</sequence>
<keyword evidence="5 6" id="KW-0472">Membrane</keyword>
<dbReference type="GO" id="GO:0005886">
    <property type="term" value="C:plasma membrane"/>
    <property type="evidence" value="ECO:0007669"/>
    <property type="project" value="UniProtKB-SubCell"/>
</dbReference>
<proteinExistence type="predicted"/>
<evidence type="ECO:0008006" key="9">
    <source>
        <dbReference type="Google" id="ProtNLM"/>
    </source>
</evidence>
<dbReference type="AlphaFoldDB" id="A0A1F8BJP3"/>
<evidence type="ECO:0000256" key="1">
    <source>
        <dbReference type="ARBA" id="ARBA00004651"/>
    </source>
</evidence>
<feature type="transmembrane region" description="Helical" evidence="6">
    <location>
        <begin position="375"/>
        <end position="394"/>
    </location>
</feature>
<dbReference type="PANTHER" id="PTHR30250">
    <property type="entry name" value="PST FAMILY PREDICTED COLANIC ACID TRANSPORTER"/>
    <property type="match status" value="1"/>
</dbReference>
<feature type="transmembrane region" description="Helical" evidence="6">
    <location>
        <begin position="67"/>
        <end position="88"/>
    </location>
</feature>
<dbReference type="Proteomes" id="UP000177082">
    <property type="component" value="Unassembled WGS sequence"/>
</dbReference>
<feature type="transmembrane region" description="Helical" evidence="6">
    <location>
        <begin position="347"/>
        <end position="368"/>
    </location>
</feature>
<organism evidence="7 8">
    <name type="scientific">Candidatus Woesebacteria bacterium RIFCSPLOWO2_01_FULL_39_21</name>
    <dbReference type="NCBI Taxonomy" id="1802519"/>
    <lineage>
        <taxon>Bacteria</taxon>
        <taxon>Candidatus Woeseibacteriota</taxon>
    </lineage>
</organism>
<dbReference type="InterPro" id="IPR002797">
    <property type="entry name" value="Polysacc_synth"/>
</dbReference>
<dbReference type="STRING" id="1802519.A2961_01145"/>
<feature type="transmembrane region" description="Helical" evidence="6">
    <location>
        <begin position="400"/>
        <end position="421"/>
    </location>
</feature>
<feature type="transmembrane region" description="Helical" evidence="6">
    <location>
        <begin position="133"/>
        <end position="156"/>
    </location>
</feature>
<evidence type="ECO:0000256" key="2">
    <source>
        <dbReference type="ARBA" id="ARBA00022475"/>
    </source>
</evidence>
<feature type="transmembrane region" description="Helical" evidence="6">
    <location>
        <begin position="230"/>
        <end position="254"/>
    </location>
</feature>
<keyword evidence="4 6" id="KW-1133">Transmembrane helix</keyword>
<accession>A0A1F8BJP3</accession>
<dbReference type="EMBL" id="MGHF01000014">
    <property type="protein sequence ID" value="OGM63555.1"/>
    <property type="molecule type" value="Genomic_DNA"/>
</dbReference>
<protein>
    <recommendedName>
        <fullName evidence="9">Polysaccharide biosynthesis protein C-terminal domain-containing protein</fullName>
    </recommendedName>
</protein>
<evidence type="ECO:0000256" key="4">
    <source>
        <dbReference type="ARBA" id="ARBA00022989"/>
    </source>
</evidence>
<reference evidence="7 8" key="1">
    <citation type="journal article" date="2016" name="Nat. Commun.">
        <title>Thousands of microbial genomes shed light on interconnected biogeochemical processes in an aquifer system.</title>
        <authorList>
            <person name="Anantharaman K."/>
            <person name="Brown C.T."/>
            <person name="Hug L.A."/>
            <person name="Sharon I."/>
            <person name="Castelle C.J."/>
            <person name="Probst A.J."/>
            <person name="Thomas B.C."/>
            <person name="Singh A."/>
            <person name="Wilkins M.J."/>
            <person name="Karaoz U."/>
            <person name="Brodie E.L."/>
            <person name="Williams K.H."/>
            <person name="Hubbard S.S."/>
            <person name="Banfield J.F."/>
        </authorList>
    </citation>
    <scope>NUCLEOTIDE SEQUENCE [LARGE SCALE GENOMIC DNA]</scope>
</reference>
<name>A0A1F8BJP3_9BACT</name>
<evidence type="ECO:0000313" key="7">
    <source>
        <dbReference type="EMBL" id="OGM63555.1"/>
    </source>
</evidence>
<feature type="transmembrane region" description="Helical" evidence="6">
    <location>
        <begin position="266"/>
        <end position="293"/>
    </location>
</feature>
<gene>
    <name evidence="7" type="ORF">A2961_01145</name>
</gene>
<evidence type="ECO:0000256" key="6">
    <source>
        <dbReference type="SAM" id="Phobius"/>
    </source>
</evidence>
<dbReference type="PANTHER" id="PTHR30250:SF28">
    <property type="entry name" value="POLYSACCHARIDE BIOSYNTHESIS PROTEIN"/>
    <property type="match status" value="1"/>
</dbReference>
<dbReference type="Pfam" id="PF01943">
    <property type="entry name" value="Polysacc_synt"/>
    <property type="match status" value="1"/>
</dbReference>
<dbReference type="InterPro" id="IPR050833">
    <property type="entry name" value="Poly_Biosynth_Transport"/>
</dbReference>
<comment type="subcellular location">
    <subcellularLocation>
        <location evidence="1">Cell membrane</location>
        <topology evidence="1">Multi-pass membrane protein</topology>
    </subcellularLocation>
</comment>
<feature type="transmembrane region" description="Helical" evidence="6">
    <location>
        <begin position="305"/>
        <end position="327"/>
    </location>
</feature>
<evidence type="ECO:0000256" key="3">
    <source>
        <dbReference type="ARBA" id="ARBA00022692"/>
    </source>
</evidence>
<feature type="transmembrane region" description="Helical" evidence="6">
    <location>
        <begin position="176"/>
        <end position="209"/>
    </location>
</feature>
<keyword evidence="3 6" id="KW-0812">Transmembrane</keyword>
<keyword evidence="2" id="KW-1003">Cell membrane</keyword>
<feature type="transmembrane region" description="Helical" evidence="6">
    <location>
        <begin position="108"/>
        <end position="126"/>
    </location>
</feature>
<comment type="caution">
    <text evidence="7">The sequence shown here is derived from an EMBL/GenBank/DDBJ whole genome shotgun (WGS) entry which is preliminary data.</text>
</comment>
<evidence type="ECO:0000256" key="5">
    <source>
        <dbReference type="ARBA" id="ARBA00023136"/>
    </source>
</evidence>